<evidence type="ECO:0000256" key="6">
    <source>
        <dbReference type="ARBA" id="ARBA00023316"/>
    </source>
</evidence>
<keyword evidence="5" id="KW-0573">Peptidoglycan synthesis</keyword>
<dbReference type="GO" id="GO:0071555">
    <property type="term" value="P:cell wall organization"/>
    <property type="evidence" value="ECO:0007669"/>
    <property type="project" value="UniProtKB-KW"/>
</dbReference>
<evidence type="ECO:0000256" key="5">
    <source>
        <dbReference type="ARBA" id="ARBA00022984"/>
    </source>
</evidence>
<evidence type="ECO:0000313" key="12">
    <source>
        <dbReference type="Proteomes" id="UP000515561"/>
    </source>
</evidence>
<comment type="similarity">
    <text evidence="1 9">Belongs to the peptidase S11 family.</text>
</comment>
<evidence type="ECO:0000256" key="4">
    <source>
        <dbReference type="ARBA" id="ARBA00022960"/>
    </source>
</evidence>
<reference evidence="11 12" key="1">
    <citation type="journal article" date="2016" name="Int. J. Syst. Evol. Microbiol.">
        <title>Descriptions of Anaerotaenia torta gen. nov., sp. nov. and Anaerocolumna cellulosilytica gen. nov., sp. nov. isolated from a methanogenic reactor of cattle waste.</title>
        <authorList>
            <person name="Uek A."/>
            <person name="Ohtaki Y."/>
            <person name="Kaku N."/>
            <person name="Ueki K."/>
        </authorList>
    </citation>
    <scope>NUCLEOTIDE SEQUENCE [LARGE SCALE GENOMIC DNA]</scope>
    <source>
        <strain evidence="11 12">SN021</strain>
    </source>
</reference>
<dbReference type="GO" id="GO:0008360">
    <property type="term" value="P:regulation of cell shape"/>
    <property type="evidence" value="ECO:0007669"/>
    <property type="project" value="UniProtKB-KW"/>
</dbReference>
<dbReference type="InterPro" id="IPR018044">
    <property type="entry name" value="Peptidase_S11"/>
</dbReference>
<dbReference type="GO" id="GO:0006508">
    <property type="term" value="P:proteolysis"/>
    <property type="evidence" value="ECO:0007669"/>
    <property type="project" value="InterPro"/>
</dbReference>
<keyword evidence="3" id="KW-0378">Hydrolase</keyword>
<dbReference type="InterPro" id="IPR001967">
    <property type="entry name" value="Peptidase_S11_N"/>
</dbReference>
<dbReference type="InterPro" id="IPR012338">
    <property type="entry name" value="Beta-lactam/transpept-like"/>
</dbReference>
<keyword evidence="6" id="KW-0961">Cell wall biogenesis/degradation</keyword>
<dbReference type="EMBL" id="AP023367">
    <property type="protein sequence ID" value="BCJ95031.1"/>
    <property type="molecule type" value="Genomic_DNA"/>
</dbReference>
<feature type="active site" evidence="7">
    <location>
        <position position="155"/>
    </location>
</feature>
<evidence type="ECO:0000256" key="3">
    <source>
        <dbReference type="ARBA" id="ARBA00022801"/>
    </source>
</evidence>
<evidence type="ECO:0000256" key="8">
    <source>
        <dbReference type="PIRSR" id="PIRSR618044-2"/>
    </source>
</evidence>
<feature type="active site" description="Acyl-ester intermediate" evidence="7">
    <location>
        <position position="97"/>
    </location>
</feature>
<dbReference type="PROSITE" id="PS51257">
    <property type="entry name" value="PROKAR_LIPOPROTEIN"/>
    <property type="match status" value="1"/>
</dbReference>
<proteinExistence type="inferred from homology"/>
<evidence type="ECO:0000313" key="11">
    <source>
        <dbReference type="EMBL" id="BCJ95031.1"/>
    </source>
</evidence>
<dbReference type="GO" id="GO:0009252">
    <property type="term" value="P:peptidoglycan biosynthetic process"/>
    <property type="evidence" value="ECO:0007669"/>
    <property type="project" value="UniProtKB-KW"/>
</dbReference>
<organism evidence="11 12">
    <name type="scientific">Anaerocolumna cellulosilytica</name>
    <dbReference type="NCBI Taxonomy" id="433286"/>
    <lineage>
        <taxon>Bacteria</taxon>
        <taxon>Bacillati</taxon>
        <taxon>Bacillota</taxon>
        <taxon>Clostridia</taxon>
        <taxon>Lachnospirales</taxon>
        <taxon>Lachnospiraceae</taxon>
        <taxon>Anaerocolumna</taxon>
    </lineage>
</organism>
<accession>A0A6S6R7U1</accession>
<dbReference type="PANTHER" id="PTHR21581">
    <property type="entry name" value="D-ALANYL-D-ALANINE CARBOXYPEPTIDASE"/>
    <property type="match status" value="1"/>
</dbReference>
<evidence type="ECO:0000256" key="2">
    <source>
        <dbReference type="ARBA" id="ARBA00022729"/>
    </source>
</evidence>
<evidence type="ECO:0000256" key="1">
    <source>
        <dbReference type="ARBA" id="ARBA00007164"/>
    </source>
</evidence>
<evidence type="ECO:0000256" key="9">
    <source>
        <dbReference type="RuleBase" id="RU004016"/>
    </source>
</evidence>
<feature type="binding site" evidence="8">
    <location>
        <position position="271"/>
    </location>
    <ligand>
        <name>substrate</name>
    </ligand>
</feature>
<keyword evidence="4" id="KW-0133">Cell shape</keyword>
<name>A0A6S6R7U1_9FIRM</name>
<dbReference type="Gene3D" id="3.40.710.10">
    <property type="entry name" value="DD-peptidase/beta-lactamase superfamily"/>
    <property type="match status" value="1"/>
</dbReference>
<evidence type="ECO:0000259" key="10">
    <source>
        <dbReference type="Pfam" id="PF00768"/>
    </source>
</evidence>
<dbReference type="PANTHER" id="PTHR21581:SF6">
    <property type="entry name" value="TRAFFICKING PROTEIN PARTICLE COMPLEX SUBUNIT 12"/>
    <property type="match status" value="1"/>
</dbReference>
<dbReference type="PRINTS" id="PR00725">
    <property type="entry name" value="DADACBPTASE1"/>
</dbReference>
<dbReference type="KEGG" id="acel:acsn021_26000"/>
<evidence type="ECO:0000256" key="7">
    <source>
        <dbReference type="PIRSR" id="PIRSR618044-1"/>
    </source>
</evidence>
<feature type="active site" description="Proton acceptor" evidence="7">
    <location>
        <position position="100"/>
    </location>
</feature>
<keyword evidence="2" id="KW-0732">Signal</keyword>
<gene>
    <name evidence="11" type="ORF">acsn021_26000</name>
</gene>
<dbReference type="Proteomes" id="UP000515561">
    <property type="component" value="Chromosome"/>
</dbReference>
<dbReference type="Pfam" id="PF00768">
    <property type="entry name" value="Peptidase_S11"/>
    <property type="match status" value="1"/>
</dbReference>
<dbReference type="SUPFAM" id="SSF56601">
    <property type="entry name" value="beta-lactamase/transpeptidase-like"/>
    <property type="match status" value="1"/>
</dbReference>
<dbReference type="GO" id="GO:0009002">
    <property type="term" value="F:serine-type D-Ala-D-Ala carboxypeptidase activity"/>
    <property type="evidence" value="ECO:0007669"/>
    <property type="project" value="InterPro"/>
</dbReference>
<dbReference type="AlphaFoldDB" id="A0A6S6R7U1"/>
<feature type="domain" description="Peptidase S11 D-alanyl-D-alanine carboxypeptidase A N-terminal" evidence="10">
    <location>
        <begin position="63"/>
        <end position="302"/>
    </location>
</feature>
<sequence length="319" mass="34785">MNKKIMIAVLSLTFLTGCSNSKQILVPYNEADSLAGFDIQAGVETANLFASDLTIIPDELNHMSDTAVSATSALIVNATDDTVVYANNVYERMYPASLTKIITALVVLQKANLNDTVTVSYNASHITESGAKLCGFKEGDKIKLGDLLDSFLIYSGNDAGIAIAEHVAGSEEAFAKLMNEAAKNVGAVHSNFVNSHGLHNDNHYTTAYDLYLIFNELIQYDEFVKIINTTDVTLNYTDSNGQEQVKNFLTTNRYLKNTEKSPEGITVVGGKTGTTSKAGNCLILYSKDNKDKEYISLILQAENGDSLFSQMTRLLEMIP</sequence>
<protein>
    <recommendedName>
        <fullName evidence="10">Peptidase S11 D-alanyl-D-alanine carboxypeptidase A N-terminal domain-containing protein</fullName>
    </recommendedName>
</protein>
<keyword evidence="12" id="KW-1185">Reference proteome</keyword>